<comment type="caution">
    <text evidence="1">The sequence shown here is derived from an EMBL/GenBank/DDBJ whole genome shotgun (WGS) entry which is preliminary data.</text>
</comment>
<name>A0ABS5ESK0_9PROT</name>
<protein>
    <recommendedName>
        <fullName evidence="3">HTH araC/xylS-type domain-containing protein</fullName>
    </recommendedName>
</protein>
<dbReference type="RefSeq" id="WP_211850861.1">
    <property type="nucleotide sequence ID" value="NZ_JAAGBB010000002.1"/>
</dbReference>
<organism evidence="1 2">
    <name type="scientific">Plastoroseomonas hellenica</name>
    <dbReference type="NCBI Taxonomy" id="2687306"/>
    <lineage>
        <taxon>Bacteria</taxon>
        <taxon>Pseudomonadati</taxon>
        <taxon>Pseudomonadota</taxon>
        <taxon>Alphaproteobacteria</taxon>
        <taxon>Acetobacterales</taxon>
        <taxon>Acetobacteraceae</taxon>
        <taxon>Plastoroseomonas</taxon>
    </lineage>
</organism>
<keyword evidence="2" id="KW-1185">Reference proteome</keyword>
<reference evidence="2" key="1">
    <citation type="journal article" date="2021" name="Syst. Appl. Microbiol.">
        <title>Roseomonas hellenica sp. nov., isolated from roots of wild-growing Alkanna tinctoria.</title>
        <authorList>
            <person name="Rat A."/>
            <person name="Naranjo H.D."/>
            <person name="Lebbe L."/>
            <person name="Cnockaert M."/>
            <person name="Krigas N."/>
            <person name="Grigoriadou K."/>
            <person name="Maloupa E."/>
            <person name="Willems A."/>
        </authorList>
    </citation>
    <scope>NUCLEOTIDE SEQUENCE [LARGE SCALE GENOMIC DNA]</scope>
    <source>
        <strain evidence="2">LMG 31523</strain>
    </source>
</reference>
<evidence type="ECO:0000313" key="1">
    <source>
        <dbReference type="EMBL" id="MBR0663276.1"/>
    </source>
</evidence>
<dbReference type="Proteomes" id="UP001196870">
    <property type="component" value="Unassembled WGS sequence"/>
</dbReference>
<proteinExistence type="predicted"/>
<gene>
    <name evidence="1" type="ORF">GXW71_02800</name>
</gene>
<evidence type="ECO:0008006" key="3">
    <source>
        <dbReference type="Google" id="ProtNLM"/>
    </source>
</evidence>
<sequence length="297" mass="30744">MAAAALGCGSRKEFCARFRKANPATECDLERLNKWVQGRSLPRAASVYADLGAVIGTAKPGRWIADCSLEDFAAELAACTGADAAALVASGGGASRAGTRAAGLFGGVATLAGAFAAYSPGWSPHFRGHLIRGALRLKPGRNGTLIATYAEALVGRAVRLTAEAQIAGRSMHVALREPDSDMMLFLSLQVPGPPASMFCGVMSGAAFVAHESLPSACRIAFIRVPETPRLDATNRYLDPVPGAIAADLADLGVTLAEAGRFDAFTREFLGASPIQVTAQDQASFAGMLDRAYLGATG</sequence>
<dbReference type="EMBL" id="JAAGBB010000002">
    <property type="protein sequence ID" value="MBR0663276.1"/>
    <property type="molecule type" value="Genomic_DNA"/>
</dbReference>
<accession>A0ABS5ESK0</accession>
<evidence type="ECO:0000313" key="2">
    <source>
        <dbReference type="Proteomes" id="UP001196870"/>
    </source>
</evidence>